<accession>A0ACC0UTV8</accession>
<sequence length="704" mass="79878">MPIRVKSRPPPPQRDCSPASVGLRGGPSEWELPAIGPEDTFKDVVLKLSVFFADVIELPSSFEQLRTTSAGEPLRILVDHLGRTCTNPAIVNALLALRWHYSAENEHRGISEARANACEIVAWRFLTRQSERDAVDFCLFEIPGKEALDVDPVYPAPFGSIEEESDERSPLLTGPGGNYNGYLSSNRRVEIKQAIPKLTLSATSALEDPRNGIKERTSALKSLNALEIAVIADAKRFLSQHIVQKIITSLWHGDIVFWDRVSSDATRKPRYYNYRTFDPYSRLRVPKYLKAWEVAFFVTFLALYYTVVLKRSFNSIPLIEVVFYFWLVAFAWDEFQEWVDAGIFYMADIWNLFDLAMITIGVIFAALRVAGISLGDNRITDMAFDILSLEALLVIPRICSFLSLSPYWGTLIPCLKEMGKDFVKFMILVVIVYTGFLTTFTLVARDRFTFGTMSWNVTKIFYGNTGIGFDIMNDIDKNFGPPLVIIFITLSSILLTGSLTGMLSNSFGRVMAHAREEYLYVYSVYVLEAATSSRLTHFFPPLNLVSLVFFRPLIILFPKEDRFRTGRVMALKLTHFPIVGIIYTYEWVWRKIQRHKEKEEWSGFSSSGRTRSGSEAPNRRPNMRSRAGKNMSPMHGRRLSDQLSPEGRLRPLSNRGIWEGSEDEGGDSGPTNAELLSRIERLTEMVVAMHEQQKQQQGEVSPQP</sequence>
<dbReference type="EMBL" id="CM047946">
    <property type="protein sequence ID" value="KAI9897560.1"/>
    <property type="molecule type" value="Genomic_DNA"/>
</dbReference>
<reference evidence="1" key="1">
    <citation type="submission" date="2022-10" db="EMBL/GenBank/DDBJ databases">
        <title>Complete Genome of Trichothecium roseum strain YXFP-22015, a Plant Pathogen Isolated from Citrus.</title>
        <authorList>
            <person name="Wang Y."/>
            <person name="Zhu L."/>
        </authorList>
    </citation>
    <scope>NUCLEOTIDE SEQUENCE</scope>
    <source>
        <strain evidence="1">YXFP-22015</strain>
    </source>
</reference>
<proteinExistence type="predicted"/>
<name>A0ACC0UTV8_9HYPO</name>
<protein>
    <submittedName>
        <fullName evidence="1">Uncharacterized protein</fullName>
    </submittedName>
</protein>
<gene>
    <name evidence="1" type="ORF">N3K66_007416</name>
</gene>
<keyword evidence="2" id="KW-1185">Reference proteome</keyword>
<organism evidence="1 2">
    <name type="scientific">Trichothecium roseum</name>
    <dbReference type="NCBI Taxonomy" id="47278"/>
    <lineage>
        <taxon>Eukaryota</taxon>
        <taxon>Fungi</taxon>
        <taxon>Dikarya</taxon>
        <taxon>Ascomycota</taxon>
        <taxon>Pezizomycotina</taxon>
        <taxon>Sordariomycetes</taxon>
        <taxon>Hypocreomycetidae</taxon>
        <taxon>Hypocreales</taxon>
        <taxon>Hypocreales incertae sedis</taxon>
        <taxon>Trichothecium</taxon>
    </lineage>
</organism>
<evidence type="ECO:0000313" key="2">
    <source>
        <dbReference type="Proteomes" id="UP001163324"/>
    </source>
</evidence>
<comment type="caution">
    <text evidence="1">The sequence shown here is derived from an EMBL/GenBank/DDBJ whole genome shotgun (WGS) entry which is preliminary data.</text>
</comment>
<dbReference type="Proteomes" id="UP001163324">
    <property type="component" value="Chromosome 7"/>
</dbReference>
<evidence type="ECO:0000313" key="1">
    <source>
        <dbReference type="EMBL" id="KAI9897560.1"/>
    </source>
</evidence>